<dbReference type="AlphaFoldDB" id="A0A8H3LAC9"/>
<sequence length="790" mass="90386">MLKKKRMADEAFEEYEYVYGIITTGTDWYFILHNTEGIYCTSKTKYHIFLTEDALKDSTGLRKNVKRILEIIVGLLEDRYQLRITELEAKNTKLEAEKAEIETRYAELLKQVMEKDAKHITKVEQNQLQNDSAEGIQADSIMEDAQLSDKAIPCNMISIESLNPSTDPLLSLAQLFNKADNAEYGAIKANQEEILHWYYYRKEFLNQISVIVQDSKGKIERSEETGLCLPEISRKNLQRRTQKAVKIYKIFEKVGIENIKYITTYSANSISELTNDKVQDIIDNFSEYNDNDNTNVEEVSSHMTEISARAPGQNHVTKNPETKERIINTPLASESTEPWSSPCSICNGKHRNYRLHVNGMEQSIVLLALLQAINSNTKDALKTRIRNVKKNISEGAKTDLSAWKIIKWLGTGILFISFDYSFASWYNYHNEKNLIRAFEYGSCPEPEVNQKWLIHRKEIIKKLKRVLKPTPDHSSYHVIVGNYGTGKTTVVRQCARDVRKGVIYVDVPPILDNFVNNLAKAIGFKEYVPITESLMQKILGSGVSDEQPKLSRVLDAFERGALKYKAKNGKPPVLILDNISKLGQKNMNMLEDLQDIAKLYADQSSCIIIFVSSEGTAPRMMMQRSSWSRAEKKPIVIKDLTSKESFNYLHSKLGIEKEVTNQLIQLLGGRIRDLKEYGNMIKGGVTFEEVRKIVFSTINYNFHQARMIKGERNHIIGKVIIQKLVENKKNKKIHFDTFIELVNNEQIANELLQASVFSYNPEDGSVTFQSCATEVFVKENPELKSKEVFT</sequence>
<dbReference type="InterPro" id="IPR027417">
    <property type="entry name" value="P-loop_NTPase"/>
</dbReference>
<proteinExistence type="predicted"/>
<dbReference type="OrthoDB" id="511599at2759"/>
<evidence type="ECO:0000256" key="1">
    <source>
        <dbReference type="SAM" id="Coils"/>
    </source>
</evidence>
<evidence type="ECO:0000313" key="3">
    <source>
        <dbReference type="EMBL" id="GES84612.1"/>
    </source>
</evidence>
<dbReference type="Proteomes" id="UP000615446">
    <property type="component" value="Unassembled WGS sequence"/>
</dbReference>
<feature type="domain" description="ATPase" evidence="2">
    <location>
        <begin position="455"/>
        <end position="675"/>
    </location>
</feature>
<organism evidence="3 4">
    <name type="scientific">Rhizophagus clarus</name>
    <dbReference type="NCBI Taxonomy" id="94130"/>
    <lineage>
        <taxon>Eukaryota</taxon>
        <taxon>Fungi</taxon>
        <taxon>Fungi incertae sedis</taxon>
        <taxon>Mucoromycota</taxon>
        <taxon>Glomeromycotina</taxon>
        <taxon>Glomeromycetes</taxon>
        <taxon>Glomerales</taxon>
        <taxon>Glomeraceae</taxon>
        <taxon>Rhizophagus</taxon>
    </lineage>
</organism>
<name>A0A8H3LAC9_9GLOM</name>
<protein>
    <submittedName>
        <fullName evidence="3">P-loop containing nucleoside triphosphate hydrolase protein</fullName>
    </submittedName>
</protein>
<gene>
    <name evidence="3" type="ORF">RCL2_001172700</name>
</gene>
<evidence type="ECO:0000259" key="2">
    <source>
        <dbReference type="Pfam" id="PF01637"/>
    </source>
</evidence>
<dbReference type="PANTHER" id="PTHR36168:SF1">
    <property type="entry name" value="ORC1-LIKE AAA ATPASE DOMAIN-CONTAINING PROTEIN"/>
    <property type="match status" value="1"/>
</dbReference>
<feature type="coiled-coil region" evidence="1">
    <location>
        <begin position="77"/>
        <end position="118"/>
    </location>
</feature>
<evidence type="ECO:0000313" key="4">
    <source>
        <dbReference type="Proteomes" id="UP000615446"/>
    </source>
</evidence>
<dbReference type="PANTHER" id="PTHR36168">
    <property type="entry name" value="CHROMOSOME 1, WHOLE GENOME SHOTGUN SEQUENCE"/>
    <property type="match status" value="1"/>
</dbReference>
<reference evidence="3" key="1">
    <citation type="submission" date="2019-10" db="EMBL/GenBank/DDBJ databases">
        <title>Conservation and host-specific expression of non-tandemly repeated heterogenous ribosome RNA gene in arbuscular mycorrhizal fungi.</title>
        <authorList>
            <person name="Maeda T."/>
            <person name="Kobayashi Y."/>
            <person name="Nakagawa T."/>
            <person name="Ezawa T."/>
            <person name="Yamaguchi K."/>
            <person name="Bino T."/>
            <person name="Nishimoto Y."/>
            <person name="Shigenobu S."/>
            <person name="Kawaguchi M."/>
        </authorList>
    </citation>
    <scope>NUCLEOTIDE SEQUENCE</scope>
    <source>
        <strain evidence="3">HR1</strain>
    </source>
</reference>
<accession>A0A8H3LAC9</accession>
<keyword evidence="3" id="KW-0378">Hydrolase</keyword>
<dbReference type="GO" id="GO:0016787">
    <property type="term" value="F:hydrolase activity"/>
    <property type="evidence" value="ECO:0007669"/>
    <property type="project" value="UniProtKB-KW"/>
</dbReference>
<dbReference type="EMBL" id="BLAL01000081">
    <property type="protein sequence ID" value="GES84612.1"/>
    <property type="molecule type" value="Genomic_DNA"/>
</dbReference>
<dbReference type="Pfam" id="PF01637">
    <property type="entry name" value="ATPase_2"/>
    <property type="match status" value="1"/>
</dbReference>
<dbReference type="GO" id="GO:0005524">
    <property type="term" value="F:ATP binding"/>
    <property type="evidence" value="ECO:0007669"/>
    <property type="project" value="InterPro"/>
</dbReference>
<comment type="caution">
    <text evidence="3">The sequence shown here is derived from an EMBL/GenBank/DDBJ whole genome shotgun (WGS) entry which is preliminary data.</text>
</comment>
<dbReference type="SUPFAM" id="SSF52540">
    <property type="entry name" value="P-loop containing nucleoside triphosphate hydrolases"/>
    <property type="match status" value="1"/>
</dbReference>
<keyword evidence="1" id="KW-0175">Coiled coil</keyword>
<dbReference type="Gene3D" id="3.40.50.300">
    <property type="entry name" value="P-loop containing nucleotide triphosphate hydrolases"/>
    <property type="match status" value="1"/>
</dbReference>
<dbReference type="InterPro" id="IPR011579">
    <property type="entry name" value="ATPase_dom"/>
</dbReference>